<gene>
    <name evidence="2" type="ORF">AOZ06_08285</name>
</gene>
<accession>A0A0N9HQC9</accession>
<evidence type="ECO:0000313" key="2">
    <source>
        <dbReference type="EMBL" id="ALG06926.1"/>
    </source>
</evidence>
<dbReference type="Proteomes" id="UP000063699">
    <property type="component" value="Chromosome"/>
</dbReference>
<organism evidence="2 3">
    <name type="scientific">Kibdelosporangium phytohabitans</name>
    <dbReference type="NCBI Taxonomy" id="860235"/>
    <lineage>
        <taxon>Bacteria</taxon>
        <taxon>Bacillati</taxon>
        <taxon>Actinomycetota</taxon>
        <taxon>Actinomycetes</taxon>
        <taxon>Pseudonocardiales</taxon>
        <taxon>Pseudonocardiaceae</taxon>
        <taxon>Kibdelosporangium</taxon>
    </lineage>
</organism>
<keyword evidence="3" id="KW-1185">Reference proteome</keyword>
<protein>
    <recommendedName>
        <fullName evidence="1">Shedu protein SduA C-terminal domain-containing protein</fullName>
    </recommendedName>
</protein>
<dbReference type="EMBL" id="CP012752">
    <property type="protein sequence ID" value="ALG06926.1"/>
    <property type="molecule type" value="Genomic_DNA"/>
</dbReference>
<dbReference type="AlphaFoldDB" id="A0A0N9HQC9"/>
<proteinExistence type="predicted"/>
<evidence type="ECO:0000259" key="1">
    <source>
        <dbReference type="Pfam" id="PF14082"/>
    </source>
</evidence>
<dbReference type="Pfam" id="PF14082">
    <property type="entry name" value="SduA_C"/>
    <property type="match status" value="1"/>
</dbReference>
<sequence>MGFATFAQTLVDRITKVREARRQRNLSAAELGRLLAERNVSPTELGRTIAGLADVGGVVSGITSTDEGRLAVDVDVIRRRREAVAELRELVLNPATTEAEIQKMIGRRYWIFGGHYTGVLDRRNAVPLDQHDIPLVCADRSIHIVELKRPGHQLVKPHRNHLIVSNEVHEAVGQCMNYIRALDELGAGLETLHRNELGVVYDYRRVKGTVVIGHPELCATDSVAGEQIEQTIRSYNAHLSRVQVLTYAELVDSAERALQFEAEEH</sequence>
<dbReference type="STRING" id="860235.AOZ06_08285"/>
<dbReference type="InterPro" id="IPR025359">
    <property type="entry name" value="SduA_C"/>
</dbReference>
<feature type="domain" description="Shedu protein SduA C-terminal" evidence="1">
    <location>
        <begin position="96"/>
        <end position="251"/>
    </location>
</feature>
<dbReference type="KEGG" id="kphy:AOZ06_08285"/>
<reference evidence="2 3" key="1">
    <citation type="submission" date="2015-07" db="EMBL/GenBank/DDBJ databases">
        <title>Genome sequencing of Kibdelosporangium phytohabitans.</title>
        <authorList>
            <person name="Qin S."/>
            <person name="Xing K."/>
        </authorList>
    </citation>
    <scope>NUCLEOTIDE SEQUENCE [LARGE SCALE GENOMIC DNA]</scope>
    <source>
        <strain evidence="2 3">KLBMP1111</strain>
    </source>
</reference>
<name>A0A0N9HQC9_9PSEU</name>
<evidence type="ECO:0000313" key="3">
    <source>
        <dbReference type="Proteomes" id="UP000063699"/>
    </source>
</evidence>